<protein>
    <submittedName>
        <fullName evidence="1">Uncharacterized protein</fullName>
    </submittedName>
</protein>
<dbReference type="STRING" id="1129794.C427_1197"/>
<reference evidence="1 2" key="1">
    <citation type="journal article" date="2013" name="Genome Announc.">
        <title>Complete Genome Sequence of Glaciecola psychrophila Strain 170T.</title>
        <authorList>
            <person name="Yin J."/>
            <person name="Chen J."/>
            <person name="Liu G."/>
            <person name="Yu Y."/>
            <person name="Song L."/>
            <person name="Wang X."/>
            <person name="Qu X."/>
        </authorList>
    </citation>
    <scope>NUCLEOTIDE SEQUENCE [LARGE SCALE GENOMIC DNA]</scope>
    <source>
        <strain evidence="1 2">170</strain>
    </source>
</reference>
<dbReference type="AlphaFoldDB" id="K7A8E3"/>
<proteinExistence type="predicted"/>
<dbReference type="EMBL" id="CP003837">
    <property type="protein sequence ID" value="AGH43306.1"/>
    <property type="molecule type" value="Genomic_DNA"/>
</dbReference>
<sequence length="44" mass="5063">MGSLSIKSFGDLWLLQLSLCWIPTGINNKMQFSISAFYFFNDID</sequence>
<name>K7A8E3_9ALTE</name>
<dbReference type="KEGG" id="gps:C427_1197"/>
<dbReference type="HOGENOM" id="CLU_3219739_0_0_6"/>
<accession>K7A8E3</accession>
<dbReference type="PATRIC" id="fig|1129794.4.peg.1188"/>
<evidence type="ECO:0000313" key="2">
    <source>
        <dbReference type="Proteomes" id="UP000011864"/>
    </source>
</evidence>
<gene>
    <name evidence="1" type="ORF">C427_1197</name>
</gene>
<dbReference type="Proteomes" id="UP000011864">
    <property type="component" value="Chromosome"/>
</dbReference>
<organism evidence="1 2">
    <name type="scientific">Paraglaciecola psychrophila 170</name>
    <dbReference type="NCBI Taxonomy" id="1129794"/>
    <lineage>
        <taxon>Bacteria</taxon>
        <taxon>Pseudomonadati</taxon>
        <taxon>Pseudomonadota</taxon>
        <taxon>Gammaproteobacteria</taxon>
        <taxon>Alteromonadales</taxon>
        <taxon>Alteromonadaceae</taxon>
        <taxon>Paraglaciecola</taxon>
    </lineage>
</organism>
<keyword evidence="2" id="KW-1185">Reference proteome</keyword>
<evidence type="ECO:0000313" key="1">
    <source>
        <dbReference type="EMBL" id="AGH43306.1"/>
    </source>
</evidence>